<dbReference type="InterPro" id="IPR039776">
    <property type="entry name" value="Pds5"/>
</dbReference>
<dbReference type="Proteomes" id="UP000251960">
    <property type="component" value="Chromosome 6"/>
</dbReference>
<dbReference type="InterPro" id="IPR016024">
    <property type="entry name" value="ARM-type_fold"/>
</dbReference>
<evidence type="ECO:0000313" key="10">
    <source>
        <dbReference type="Proteomes" id="UP000251960"/>
    </source>
</evidence>
<evidence type="ECO:0000256" key="8">
    <source>
        <dbReference type="SAM" id="MobiDB-lite"/>
    </source>
</evidence>
<sequence>MAAVEQLKELGEKLQAVAPAPADELAKLLEDHSTQALSCLILVLNSLVMHTCLIEILLLHGKYALDALLTPTVLQKAVECLHGIEQSPVSSVMEAIQPSLKAVTREELLKHEDDNVKVLLATCFCEITRITAPDAPYNDDILRDIFYLIVGTFGGLNDVNSQSFGRKVAILETVARYRACVVMLDLECDDLITNMFQTFLVVVSESHEEYIVKSMQTIMTLIIDESEDVHESLLRVLLSALGQKKTGAAMSARKLACSVIEHSATKLEPYLKKFLMSSWAGNVSSSNDQIDHQGVVFDLYQCAPKVLKVIVPYITGELLADEVDNRSKSVELLGEIFSLPGSPIVECFETLFTEFLKRLTDRVVEIRISVVEYLKRCLISNPSRAEAPEIIKALCDRLLDYEENVRKGVVAALCDVATHSPDAIPIDTIKVVAERVRDKSLAVKCYTMERPESINSILCGSLFPPEFPMKGRVKHWVTAATYFDKVEMKALEQILLQKQRLQQEMMKYISLRQLSQEDAPDLQKRIIGCFRNISRLFSDSAKCEENLNMLHQLKDADIWKIFTSLLNCSTTFEKAWSLRADLLKIFGEKHVLYNFVGALAMGCSYLLVNKEYAKEILSEASEQKTSGNTKLISSCMNLLTAISSFFPSLLSGLEEDIVELLKEDNEVLKEGIAHVLSKAGGTIREQLASTSSLDLLLERLCLEGTRRQAKYSVHALAAITKDDGLMSLSVLYKRLVDLLEEKKVNIPSILQSLGCIAQIAMPIFETRKEEIISFITKKILECNDDMVRNSSNKSEWGDSTENCLLKIYGIKTLVKSYLPCKDAHAQPGIEKLIDILKNILTYGDVSPNMVSSAADKAHLRLAAAKAVLRLSKQWDHKVPVDVFYLTLRISQIHISILFQDDFPQVRKLFLCKVLQYIKERALDAKYACTFMFGVNDYHAPPYEEFKYNLTEVVQICQQVKMRQLSVQADMDLLTAYPEYIISFLVHALAHDPSSPEIEEHENVNAFGPIYWRLYLILSILLGEEGLQHSVPGMKKDSFTTIISIFKSIKSSQDVVDGSKTKTVCAICDLGTLIAKRLCQDQTSLSEAQTVPLPAQLYTPLHDNQNENSVENNEQIWLGCEKVLAHFEAVRTANMDKVESPKHKMLIDVTDEFGNEVPLGKIVKLLKSRGERKIGEKQKAPSSSSVNAENDDVLGLVREINLNNQEDLEESHKDKSEKRHTNAKDSNQKPLDFSSPKRKRSVSKSRPHSAKGSKSSDERLLHTPNSERTNISLETKMKEKDRDDSTDTELLVSPSTRTPVSKQNKGAKKSNINILSSVPKKSADADSTKRTVEPRSLNGSLKRQKSKPISGLLKCSTQDSSSTDLVGHRIKVWWPLDKRFYEGAVQSYDSSKKKHRGHHVRGQRSERRSVHDRIGPRVGNGDQTNDCSQVLADEAVLVEFSNVEFREVDAQIQSHGPVVSSCAVSAECSSLQGGGQFSVHECPGSGQLIGCPEELCQIGSQQGGGQISVLKGPGNGQMNGCHEDYNQIGCQQVLYDDGDVEVLNLAKEKWILIESSDSSVKKQKKDHLGTNPGRALEITSSSKSPPSQTKSKKRSLPSKKKGQPTNKRRKTAGRNNSVEEGSGAGGNDSDSSSSLARSDVDKDVNSDGHMEEVVVSSAEKENARKDSKDVKIKEKSAKDFKGLETKEKARKDSKGLETKKKVGNEMKEKAGKDSKDMEMKEKIGKESKDVEMKEKAAKKSKDAEVKEKPGKDSKDVKMKEKVGKESKDAHVKEKAGKDSKDLEMQGKAGKESKVVEKLDDHTLSNKEESDSETLSVWKKRTAKAT</sequence>
<comment type="subcellular location">
    <subcellularLocation>
        <location evidence="1">Nucleus</location>
    </subcellularLocation>
</comment>
<dbReference type="GO" id="GO:0035825">
    <property type="term" value="P:homologous recombination"/>
    <property type="evidence" value="ECO:0007669"/>
    <property type="project" value="UniProtKB-ARBA"/>
</dbReference>
<feature type="compositionally biased region" description="Basic and acidic residues" evidence="8">
    <location>
        <begin position="1402"/>
        <end position="1414"/>
    </location>
</feature>
<feature type="compositionally biased region" description="Basic and acidic residues" evidence="8">
    <location>
        <begin position="1637"/>
        <end position="1807"/>
    </location>
</feature>
<feature type="compositionally biased region" description="Basic and acidic residues" evidence="8">
    <location>
        <begin position="1209"/>
        <end position="1226"/>
    </location>
</feature>
<name>A0A3L6EA12_MAIZE</name>
<feature type="compositionally biased region" description="Polar residues" evidence="8">
    <location>
        <begin position="1262"/>
        <end position="1272"/>
    </location>
</feature>
<evidence type="ECO:0000256" key="4">
    <source>
        <dbReference type="ARBA" id="ARBA00022776"/>
    </source>
</evidence>
<feature type="compositionally biased region" description="Polar residues" evidence="8">
    <location>
        <begin position="1292"/>
        <end position="1315"/>
    </location>
</feature>
<dbReference type="CDD" id="cd20404">
    <property type="entry name" value="Tudor_Agenet_AtEML-like"/>
    <property type="match status" value="1"/>
</dbReference>
<keyword evidence="3" id="KW-0227">DNA damage</keyword>
<feature type="region of interest" description="Disordered" evidence="8">
    <location>
        <begin position="1171"/>
        <end position="1359"/>
    </location>
</feature>
<gene>
    <name evidence="9" type="primary">Pds5b_2</name>
    <name evidence="9" type="ORF">Zm00014a_001303</name>
</gene>
<dbReference type="GO" id="GO:0007064">
    <property type="term" value="P:mitotic sister chromatid cohesion"/>
    <property type="evidence" value="ECO:0007669"/>
    <property type="project" value="InterPro"/>
</dbReference>
<comment type="caution">
    <text evidence="9">The sequence shown here is derived from an EMBL/GenBank/DDBJ whole genome shotgun (WGS) entry which is preliminary data.</text>
</comment>
<feature type="compositionally biased region" description="Basic residues" evidence="8">
    <location>
        <begin position="1235"/>
        <end position="1250"/>
    </location>
</feature>
<organism evidence="9 10">
    <name type="scientific">Zea mays</name>
    <name type="common">Maize</name>
    <dbReference type="NCBI Taxonomy" id="4577"/>
    <lineage>
        <taxon>Eukaryota</taxon>
        <taxon>Viridiplantae</taxon>
        <taxon>Streptophyta</taxon>
        <taxon>Embryophyta</taxon>
        <taxon>Tracheophyta</taxon>
        <taxon>Spermatophyta</taxon>
        <taxon>Magnoliopsida</taxon>
        <taxon>Liliopsida</taxon>
        <taxon>Poales</taxon>
        <taxon>Poaceae</taxon>
        <taxon>PACMAD clade</taxon>
        <taxon>Panicoideae</taxon>
        <taxon>Andropogonodae</taxon>
        <taxon>Andropogoneae</taxon>
        <taxon>Tripsacinae</taxon>
        <taxon>Zea</taxon>
    </lineage>
</organism>
<feature type="compositionally biased region" description="Basic and acidic residues" evidence="8">
    <location>
        <begin position="1320"/>
        <end position="1332"/>
    </location>
</feature>
<dbReference type="EMBL" id="NCVQ01000007">
    <property type="protein sequence ID" value="PWZ17545.1"/>
    <property type="molecule type" value="Genomic_DNA"/>
</dbReference>
<accession>A0A3L6EA12</accession>
<feature type="region of interest" description="Disordered" evidence="8">
    <location>
        <begin position="1556"/>
        <end position="1824"/>
    </location>
</feature>
<dbReference type="PANTHER" id="PTHR12663">
    <property type="entry name" value="ANDROGEN INDUCED INHIBITOR OF PROLIFERATION AS3 / PDS5-RELATED"/>
    <property type="match status" value="1"/>
</dbReference>
<dbReference type="CDD" id="cd19953">
    <property type="entry name" value="PDS5"/>
    <property type="match status" value="1"/>
</dbReference>
<feature type="compositionally biased region" description="Basic residues" evidence="8">
    <location>
        <begin position="1391"/>
        <end position="1401"/>
    </location>
</feature>
<dbReference type="Gene3D" id="1.25.10.10">
    <property type="entry name" value="Leucine-rich Repeat Variant"/>
    <property type="match status" value="1"/>
</dbReference>
<reference evidence="9 10" key="1">
    <citation type="journal article" date="2018" name="Nat. Genet.">
        <title>Extensive intraspecific gene order and gene structural variations between Mo17 and other maize genomes.</title>
        <authorList>
            <person name="Sun S."/>
            <person name="Zhou Y."/>
            <person name="Chen J."/>
            <person name="Shi J."/>
            <person name="Zhao H."/>
            <person name="Zhao H."/>
            <person name="Song W."/>
            <person name="Zhang M."/>
            <person name="Cui Y."/>
            <person name="Dong X."/>
            <person name="Liu H."/>
            <person name="Ma X."/>
            <person name="Jiao Y."/>
            <person name="Wang B."/>
            <person name="Wei X."/>
            <person name="Stein J.C."/>
            <person name="Glaubitz J.C."/>
            <person name="Lu F."/>
            <person name="Yu G."/>
            <person name="Liang C."/>
            <person name="Fengler K."/>
            <person name="Li B."/>
            <person name="Rafalski A."/>
            <person name="Schnable P.S."/>
            <person name="Ware D.H."/>
            <person name="Buckler E.S."/>
            <person name="Lai J."/>
        </authorList>
    </citation>
    <scope>NUCLEOTIDE SEQUENCE [LARGE SCALE GENOMIC DNA]</scope>
    <source>
        <strain evidence="10">cv. Missouri 17</strain>
        <tissue evidence="9">Seedling</tissue>
    </source>
</reference>
<evidence type="ECO:0000256" key="5">
    <source>
        <dbReference type="ARBA" id="ARBA00023204"/>
    </source>
</evidence>
<proteinExistence type="predicted"/>
<keyword evidence="5" id="KW-0234">DNA repair</keyword>
<dbReference type="PANTHER" id="PTHR12663:SF0">
    <property type="entry name" value="PRECOCIOUS DISSOCIATION OF SISTERS 5, ISOFORM A"/>
    <property type="match status" value="1"/>
</dbReference>
<dbReference type="GO" id="GO:0006281">
    <property type="term" value="P:DNA repair"/>
    <property type="evidence" value="ECO:0007669"/>
    <property type="project" value="UniProtKB-KW"/>
</dbReference>
<feature type="region of interest" description="Disordered" evidence="8">
    <location>
        <begin position="1388"/>
        <end position="1424"/>
    </location>
</feature>
<feature type="compositionally biased region" description="Low complexity" evidence="8">
    <location>
        <begin position="1578"/>
        <end position="1588"/>
    </location>
</feature>
<keyword evidence="4" id="KW-0498">Mitosis</keyword>
<feature type="compositionally biased region" description="Basic residues" evidence="8">
    <location>
        <begin position="1589"/>
        <end position="1611"/>
    </location>
</feature>
<evidence type="ECO:0000256" key="6">
    <source>
        <dbReference type="ARBA" id="ARBA00023242"/>
    </source>
</evidence>
<protein>
    <submittedName>
        <fullName evidence="9">Sister chromatid cohesion protein PDS5 B</fullName>
    </submittedName>
</protein>
<evidence type="ECO:0000256" key="1">
    <source>
        <dbReference type="ARBA" id="ARBA00004123"/>
    </source>
</evidence>
<keyword evidence="6" id="KW-0539">Nucleus</keyword>
<evidence type="ECO:0000256" key="3">
    <source>
        <dbReference type="ARBA" id="ARBA00022763"/>
    </source>
</evidence>
<keyword evidence="2" id="KW-0132">Cell division</keyword>
<feature type="compositionally biased region" description="Low complexity" evidence="8">
    <location>
        <begin position="1626"/>
        <end position="1636"/>
    </location>
</feature>
<feature type="compositionally biased region" description="Basic and acidic residues" evidence="8">
    <location>
        <begin position="1274"/>
        <end position="1284"/>
    </location>
</feature>
<evidence type="ECO:0000313" key="9">
    <source>
        <dbReference type="EMBL" id="PWZ17545.1"/>
    </source>
</evidence>
<dbReference type="Pfam" id="PF20168">
    <property type="entry name" value="PDS5"/>
    <property type="match status" value="1"/>
</dbReference>
<keyword evidence="7" id="KW-0131">Cell cycle</keyword>
<evidence type="ECO:0000256" key="2">
    <source>
        <dbReference type="ARBA" id="ARBA00022618"/>
    </source>
</evidence>
<dbReference type="GO" id="GO:0051301">
    <property type="term" value="P:cell division"/>
    <property type="evidence" value="ECO:0007669"/>
    <property type="project" value="UniProtKB-KW"/>
</dbReference>
<evidence type="ECO:0000256" key="7">
    <source>
        <dbReference type="ARBA" id="ARBA00023306"/>
    </source>
</evidence>
<dbReference type="SUPFAM" id="SSF48371">
    <property type="entry name" value="ARM repeat"/>
    <property type="match status" value="1"/>
</dbReference>
<dbReference type="InterPro" id="IPR011989">
    <property type="entry name" value="ARM-like"/>
</dbReference>
<dbReference type="GO" id="GO:0005634">
    <property type="term" value="C:nucleus"/>
    <property type="evidence" value="ECO:0007669"/>
    <property type="project" value="UniProtKB-SubCell"/>
</dbReference>